<evidence type="ECO:0000256" key="6">
    <source>
        <dbReference type="RuleBase" id="RU003331"/>
    </source>
</evidence>
<evidence type="ECO:0000313" key="8">
    <source>
        <dbReference type="Proteomes" id="UP001501470"/>
    </source>
</evidence>
<comment type="catalytic activity">
    <reaction evidence="6">
        <text>AMP + ATP = 2 ADP</text>
        <dbReference type="Rhea" id="RHEA:12973"/>
        <dbReference type="ChEBI" id="CHEBI:30616"/>
        <dbReference type="ChEBI" id="CHEBI:456215"/>
        <dbReference type="ChEBI" id="CHEBI:456216"/>
        <dbReference type="EC" id="2.7.4.3"/>
    </reaction>
</comment>
<protein>
    <recommendedName>
        <fullName evidence="6">Adenylate kinase</fullName>
        <ecNumber evidence="6">2.7.4.3</ecNumber>
    </recommendedName>
</protein>
<dbReference type="InterPro" id="IPR000850">
    <property type="entry name" value="Adenylat/UMP-CMP_kin"/>
</dbReference>
<dbReference type="GO" id="GO:0016301">
    <property type="term" value="F:kinase activity"/>
    <property type="evidence" value="ECO:0007669"/>
    <property type="project" value="UniProtKB-KW"/>
</dbReference>
<sequence length="200" mass="21559">MRRLAVIGVPGTDPWAIADMIAARLGVAAVSIGDAMQAEFRAGTALAAEAGRFMNAGEIVPDELYLSILLPHLHRDGFVLANFPRDPAHAAGLAERGVALDRVVDLVLPDAEVVRRLDGQRICRGCGRVWQVDDALPDRCDRCAGELFRPGADVPGLAVMRVRNYRSMVAPALEHYRALGILHPVDATLPPERIVEAALC</sequence>
<evidence type="ECO:0000256" key="3">
    <source>
        <dbReference type="ARBA" id="ARBA00022741"/>
    </source>
</evidence>
<dbReference type="PANTHER" id="PTHR23359">
    <property type="entry name" value="NUCLEOTIDE KINASE"/>
    <property type="match status" value="1"/>
</dbReference>
<evidence type="ECO:0000256" key="4">
    <source>
        <dbReference type="ARBA" id="ARBA00022777"/>
    </source>
</evidence>
<dbReference type="EC" id="2.7.4.3" evidence="6"/>
<name>A0ABP4LIC0_9ACTN</name>
<comment type="subcellular location">
    <subcellularLocation>
        <location evidence="6">Cytoplasm</location>
    </subcellularLocation>
</comment>
<dbReference type="SUPFAM" id="SSF52540">
    <property type="entry name" value="P-loop containing nucleoside triphosphate hydrolases"/>
    <property type="match status" value="1"/>
</dbReference>
<keyword evidence="6" id="KW-0067">ATP-binding</keyword>
<keyword evidence="8" id="KW-1185">Reference proteome</keyword>
<accession>A0ABP4LIC0</accession>
<dbReference type="InterPro" id="IPR027417">
    <property type="entry name" value="P-loop_NTPase"/>
</dbReference>
<comment type="subunit">
    <text evidence="6">Monomer.</text>
</comment>
<dbReference type="PRINTS" id="PR00094">
    <property type="entry name" value="ADENYLTKNASE"/>
</dbReference>
<comment type="caution">
    <text evidence="7">The sequence shown here is derived from an EMBL/GenBank/DDBJ whole genome shotgun (WGS) entry which is preliminary data.</text>
</comment>
<dbReference type="Gene3D" id="3.40.50.300">
    <property type="entry name" value="P-loop containing nucleotide triphosphate hydrolases"/>
    <property type="match status" value="1"/>
</dbReference>
<reference evidence="8" key="1">
    <citation type="journal article" date="2019" name="Int. J. Syst. Evol. Microbiol.">
        <title>The Global Catalogue of Microorganisms (GCM) 10K type strain sequencing project: providing services to taxonomists for standard genome sequencing and annotation.</title>
        <authorList>
            <consortium name="The Broad Institute Genomics Platform"/>
            <consortium name="The Broad Institute Genome Sequencing Center for Infectious Disease"/>
            <person name="Wu L."/>
            <person name="Ma J."/>
        </authorList>
    </citation>
    <scope>NUCLEOTIDE SEQUENCE [LARGE SCALE GENOMIC DNA]</scope>
    <source>
        <strain evidence="8">JCM 15933</strain>
    </source>
</reference>
<evidence type="ECO:0000256" key="1">
    <source>
        <dbReference type="ARBA" id="ARBA00022679"/>
    </source>
</evidence>
<comment type="similarity">
    <text evidence="5">Belongs to the adenylate kinase family.</text>
</comment>
<gene>
    <name evidence="7" type="ORF">GCM10009827_046320</name>
</gene>
<proteinExistence type="inferred from homology"/>
<organism evidence="7 8">
    <name type="scientific">Dactylosporangium maewongense</name>
    <dbReference type="NCBI Taxonomy" id="634393"/>
    <lineage>
        <taxon>Bacteria</taxon>
        <taxon>Bacillati</taxon>
        <taxon>Actinomycetota</taxon>
        <taxon>Actinomycetes</taxon>
        <taxon>Micromonosporales</taxon>
        <taxon>Micromonosporaceae</taxon>
        <taxon>Dactylosporangium</taxon>
    </lineage>
</organism>
<dbReference type="CDD" id="cd01428">
    <property type="entry name" value="ADK"/>
    <property type="match status" value="1"/>
</dbReference>
<keyword evidence="2" id="KW-0545">Nucleotide biosynthesis</keyword>
<evidence type="ECO:0000256" key="5">
    <source>
        <dbReference type="RuleBase" id="RU003330"/>
    </source>
</evidence>
<keyword evidence="1 5" id="KW-0808">Transferase</keyword>
<dbReference type="EMBL" id="BAAAQD010000009">
    <property type="protein sequence ID" value="GAA1524539.1"/>
    <property type="molecule type" value="Genomic_DNA"/>
</dbReference>
<evidence type="ECO:0000313" key="7">
    <source>
        <dbReference type="EMBL" id="GAA1524539.1"/>
    </source>
</evidence>
<dbReference type="RefSeq" id="WP_344504127.1">
    <property type="nucleotide sequence ID" value="NZ_BAAAQD010000009.1"/>
</dbReference>
<dbReference type="Proteomes" id="UP001501470">
    <property type="component" value="Unassembled WGS sequence"/>
</dbReference>
<dbReference type="Pfam" id="PF00406">
    <property type="entry name" value="ADK"/>
    <property type="match status" value="1"/>
</dbReference>
<evidence type="ECO:0000256" key="2">
    <source>
        <dbReference type="ARBA" id="ARBA00022727"/>
    </source>
</evidence>
<keyword evidence="3 6" id="KW-0547">Nucleotide-binding</keyword>
<keyword evidence="4 5" id="KW-0418">Kinase</keyword>